<keyword evidence="2" id="KW-1185">Reference proteome</keyword>
<gene>
    <name evidence="1" type="ordered locus">MXAN_6946</name>
</gene>
<protein>
    <submittedName>
        <fullName evidence="1">Uncharacterized protein</fullName>
    </submittedName>
</protein>
<dbReference type="Proteomes" id="UP000002402">
    <property type="component" value="Chromosome"/>
</dbReference>
<accession>Q1CX12</accession>
<dbReference type="AlphaFoldDB" id="Q1CX12"/>
<dbReference type="KEGG" id="mxa:MXAN_6946"/>
<evidence type="ECO:0000313" key="1">
    <source>
        <dbReference type="EMBL" id="ABF92536.1"/>
    </source>
</evidence>
<dbReference type="EMBL" id="CP000113">
    <property type="protein sequence ID" value="ABF92536.1"/>
    <property type="molecule type" value="Genomic_DNA"/>
</dbReference>
<dbReference type="HOGENOM" id="CLU_3357244_0_0_7"/>
<name>Q1CX12_MYXXD</name>
<proteinExistence type="predicted"/>
<sequence length="36" mass="4447">MWKPARKQGRHPLPWLIRTSWMSCWCCHETEMEFPS</sequence>
<dbReference type="EnsemblBacteria" id="ABF92536">
    <property type="protein sequence ID" value="ABF92536"/>
    <property type="gene ID" value="MXAN_6946"/>
</dbReference>
<evidence type="ECO:0000313" key="2">
    <source>
        <dbReference type="Proteomes" id="UP000002402"/>
    </source>
</evidence>
<reference evidence="1 2" key="1">
    <citation type="journal article" date="2006" name="Proc. Natl. Acad. Sci. U.S.A.">
        <title>Evolution of sensory complexity recorded in a myxobacterial genome.</title>
        <authorList>
            <person name="Goldman B.S."/>
            <person name="Nierman W.C."/>
            <person name="Kaiser D."/>
            <person name="Slater S.C."/>
            <person name="Durkin A.S."/>
            <person name="Eisen J.A."/>
            <person name="Ronning C.M."/>
            <person name="Barbazuk W.B."/>
            <person name="Blanchard M."/>
            <person name="Field C."/>
            <person name="Halling C."/>
            <person name="Hinkle G."/>
            <person name="Iartchuk O."/>
            <person name="Kim H.S."/>
            <person name="Mackenzie C."/>
            <person name="Madupu R."/>
            <person name="Miller N."/>
            <person name="Shvartsbeyn A."/>
            <person name="Sullivan S.A."/>
            <person name="Vaudin M."/>
            <person name="Wiegand R."/>
            <person name="Kaplan H.B."/>
        </authorList>
    </citation>
    <scope>NUCLEOTIDE SEQUENCE [LARGE SCALE GENOMIC DNA]</scope>
    <source>
        <strain evidence="2">DK1622</strain>
    </source>
</reference>
<organism evidence="1 2">
    <name type="scientific">Myxococcus xanthus (strain DK1622)</name>
    <dbReference type="NCBI Taxonomy" id="246197"/>
    <lineage>
        <taxon>Bacteria</taxon>
        <taxon>Pseudomonadati</taxon>
        <taxon>Myxococcota</taxon>
        <taxon>Myxococcia</taxon>
        <taxon>Myxococcales</taxon>
        <taxon>Cystobacterineae</taxon>
        <taxon>Myxococcaceae</taxon>
        <taxon>Myxococcus</taxon>
    </lineage>
</organism>